<feature type="region of interest" description="Disordered" evidence="3">
    <location>
        <begin position="296"/>
        <end position="316"/>
    </location>
</feature>
<dbReference type="Proteomes" id="UP000076842">
    <property type="component" value="Unassembled WGS sequence"/>
</dbReference>
<dbReference type="GO" id="GO:0006368">
    <property type="term" value="P:transcription elongation by RNA polymerase II"/>
    <property type="evidence" value="ECO:0007669"/>
    <property type="project" value="TreeGrafter"/>
</dbReference>
<accession>A0A165EXU4</accession>
<keyword evidence="1" id="KW-0677">Repeat</keyword>
<dbReference type="InterPro" id="IPR011990">
    <property type="entry name" value="TPR-like_helical_dom_sf"/>
</dbReference>
<dbReference type="Gene3D" id="1.25.40.10">
    <property type="entry name" value="Tetratricopeptide repeat domain"/>
    <property type="match status" value="1"/>
</dbReference>
<dbReference type="SMART" id="SM00028">
    <property type="entry name" value="TPR"/>
    <property type="match status" value="3"/>
</dbReference>
<dbReference type="STRING" id="1353952.A0A165EXU4"/>
<dbReference type="GO" id="GO:0000993">
    <property type="term" value="F:RNA polymerase II complex binding"/>
    <property type="evidence" value="ECO:0007669"/>
    <property type="project" value="TreeGrafter"/>
</dbReference>
<evidence type="ECO:0000313" key="4">
    <source>
        <dbReference type="EMBL" id="KZT55747.1"/>
    </source>
</evidence>
<sequence length="946" mass="105084">MDGSMVRDESGVMSNSLLGMVSEEGISNVIKSSFSFLSMSTVRQKRLSSDWLSASLARFALQTVIHPSDLPDGMYFDPHTKAIVPRPALPHCSRTASASASPGVSQTERKKVFIFARNAMVADMIETTLDRFGIAEEGVVDGADDVEDRMVKRRLMTHVRYGLSVELDGEECILNPSSKITNAFPRQLAFKIVNFRRLIDAKRQSTDKPSVLGLLEDIQPDNPVFILRRAPGNSTMHNSGSSRHLRHSVPLDSVALAKLHAERRASASMLSMSSNRGSTAMDQDNAALSRQEIIHEQRAQSRAQQNLRSTKSSSSSKVQYLYIHPDGETYDVSDIIEDELGVSTSKNNMIRRSTALDMGSMSGTEDLLEEVLVNANQGREARGGVDQRLERVLNQVQEKRMSRTSDAVTLPTAGNKRLSSTLAHLGSYYSNDAQRSPRLDMPFADDQESYFKQLGGAGGENWQAMQVMYANVLLAKARQAPKLILPTAKRDRLESEVRDKAFYINQAVMNLARMDGAVCQQTILQLLSKAVAQMAENAYDVAGRTFDEILHALMGKGCIQYACRGYREATKTFQHALALSPHMLPDPRVGIGMCAWSLGDRERAKHAWQRSLEVHPDLEAPQIFLGLSLLNNAKDRTQSQKEQERVYNQGSKRLAAIFRDKGKFCAIVADAISAFFIERKGWDRAIKAAERTVHIRGLATGWPGANQGEQDVGKTKACELYKCAARIIKGKEINTDGVEKTNGLEKPNLWVEIAKLWQADDSNKPREAYACAVELARETAAPEKGVDLKLLNALAGIWHIHGGETGRTEVRDLYQEALTVASKDEGAENETVQTATLYNLARCWETLGEQEYVDAKTSLAHIYQQQGRIDEAHVLLKDALESQMDNLDLRAYDTYFLASNKQSRPAPKFAQLTLSSYDKNDVYYLCTVAANLYTSARENRDSGARR</sequence>
<dbReference type="InterPro" id="IPR019734">
    <property type="entry name" value="TPR_rpt"/>
</dbReference>
<reference evidence="4 5" key="1">
    <citation type="journal article" date="2016" name="Mol. Biol. Evol.">
        <title>Comparative Genomics of Early-Diverging Mushroom-Forming Fungi Provides Insights into the Origins of Lignocellulose Decay Capabilities.</title>
        <authorList>
            <person name="Nagy L.G."/>
            <person name="Riley R."/>
            <person name="Tritt A."/>
            <person name="Adam C."/>
            <person name="Daum C."/>
            <person name="Floudas D."/>
            <person name="Sun H."/>
            <person name="Yadav J.S."/>
            <person name="Pangilinan J."/>
            <person name="Larsson K.H."/>
            <person name="Matsuura K."/>
            <person name="Barry K."/>
            <person name="Labutti K."/>
            <person name="Kuo R."/>
            <person name="Ohm R.A."/>
            <person name="Bhattacharya S.S."/>
            <person name="Shirouzu T."/>
            <person name="Yoshinaga Y."/>
            <person name="Martin F.M."/>
            <person name="Grigoriev I.V."/>
            <person name="Hibbett D.S."/>
        </authorList>
    </citation>
    <scope>NUCLEOTIDE SEQUENCE [LARGE SCALE GENOMIC DNA]</scope>
    <source>
        <strain evidence="4 5">HHB12733</strain>
    </source>
</reference>
<dbReference type="OrthoDB" id="343875at2759"/>
<keyword evidence="5" id="KW-1185">Reference proteome</keyword>
<organism evidence="4 5">
    <name type="scientific">Calocera cornea HHB12733</name>
    <dbReference type="NCBI Taxonomy" id="1353952"/>
    <lineage>
        <taxon>Eukaryota</taxon>
        <taxon>Fungi</taxon>
        <taxon>Dikarya</taxon>
        <taxon>Basidiomycota</taxon>
        <taxon>Agaricomycotina</taxon>
        <taxon>Dacrymycetes</taxon>
        <taxon>Dacrymycetales</taxon>
        <taxon>Dacrymycetaceae</taxon>
        <taxon>Calocera</taxon>
    </lineage>
</organism>
<dbReference type="InParanoid" id="A0A165EXU4"/>
<proteinExistence type="predicted"/>
<dbReference type="FunCoup" id="A0A165EXU4">
    <property type="interactions" value="502"/>
</dbReference>
<dbReference type="PANTHER" id="PTHR14027:SF2">
    <property type="entry name" value="RNA POLYMERASE-ASSOCIATED PROTEIN CTR9 HOMOLOG"/>
    <property type="match status" value="1"/>
</dbReference>
<protein>
    <submittedName>
        <fullName evidence="4">TPR-like protein</fullName>
    </submittedName>
</protein>
<dbReference type="SUPFAM" id="SSF48452">
    <property type="entry name" value="TPR-like"/>
    <property type="match status" value="2"/>
</dbReference>
<name>A0A165EXU4_9BASI</name>
<keyword evidence="2" id="KW-0802">TPR repeat</keyword>
<dbReference type="EMBL" id="KV423989">
    <property type="protein sequence ID" value="KZT55747.1"/>
    <property type="molecule type" value="Genomic_DNA"/>
</dbReference>
<dbReference type="InterPro" id="IPR031101">
    <property type="entry name" value="Ctr9"/>
</dbReference>
<gene>
    <name evidence="4" type="ORF">CALCODRAFT_484514</name>
</gene>
<dbReference type="GO" id="GO:0016593">
    <property type="term" value="C:Cdc73/Paf1 complex"/>
    <property type="evidence" value="ECO:0007669"/>
    <property type="project" value="TreeGrafter"/>
</dbReference>
<evidence type="ECO:0000256" key="1">
    <source>
        <dbReference type="ARBA" id="ARBA00022737"/>
    </source>
</evidence>
<dbReference type="PANTHER" id="PTHR14027">
    <property type="entry name" value="RNA POLYMERASE-ASSOCIATED PROTEIN CTR9"/>
    <property type="match status" value="1"/>
</dbReference>
<evidence type="ECO:0000256" key="3">
    <source>
        <dbReference type="SAM" id="MobiDB-lite"/>
    </source>
</evidence>
<evidence type="ECO:0000256" key="2">
    <source>
        <dbReference type="ARBA" id="ARBA00022803"/>
    </source>
</evidence>
<dbReference type="GO" id="GO:0006355">
    <property type="term" value="P:regulation of DNA-templated transcription"/>
    <property type="evidence" value="ECO:0007669"/>
    <property type="project" value="InterPro"/>
</dbReference>
<dbReference type="AlphaFoldDB" id="A0A165EXU4"/>
<evidence type="ECO:0000313" key="5">
    <source>
        <dbReference type="Proteomes" id="UP000076842"/>
    </source>
</evidence>